<gene>
    <name evidence="1" type="ORF">S01H4_08078</name>
</gene>
<accession>X1B460</accession>
<protein>
    <submittedName>
        <fullName evidence="1">Uncharacterized protein</fullName>
    </submittedName>
</protein>
<feature type="non-terminal residue" evidence="1">
    <location>
        <position position="1"/>
    </location>
</feature>
<sequence length="45" mass="5104">LDYSRVEVAVDVRHNGYSCDISPQIHCNEADAVRSTRLKGKKCRL</sequence>
<evidence type="ECO:0000313" key="1">
    <source>
        <dbReference type="EMBL" id="GAG66821.1"/>
    </source>
</evidence>
<comment type="caution">
    <text evidence="1">The sequence shown here is derived from an EMBL/GenBank/DDBJ whole genome shotgun (WGS) entry which is preliminary data.</text>
</comment>
<name>X1B460_9ZZZZ</name>
<dbReference type="AlphaFoldDB" id="X1B460"/>
<organism evidence="1">
    <name type="scientific">marine sediment metagenome</name>
    <dbReference type="NCBI Taxonomy" id="412755"/>
    <lineage>
        <taxon>unclassified sequences</taxon>
        <taxon>metagenomes</taxon>
        <taxon>ecological metagenomes</taxon>
    </lineage>
</organism>
<dbReference type="EMBL" id="BART01002722">
    <property type="protein sequence ID" value="GAG66821.1"/>
    <property type="molecule type" value="Genomic_DNA"/>
</dbReference>
<reference evidence="1" key="1">
    <citation type="journal article" date="2014" name="Front. Microbiol.">
        <title>High frequency of phylogenetically diverse reductive dehalogenase-homologous genes in deep subseafloor sedimentary metagenomes.</title>
        <authorList>
            <person name="Kawai M."/>
            <person name="Futagami T."/>
            <person name="Toyoda A."/>
            <person name="Takaki Y."/>
            <person name="Nishi S."/>
            <person name="Hori S."/>
            <person name="Arai W."/>
            <person name="Tsubouchi T."/>
            <person name="Morono Y."/>
            <person name="Uchiyama I."/>
            <person name="Ito T."/>
            <person name="Fujiyama A."/>
            <person name="Inagaki F."/>
            <person name="Takami H."/>
        </authorList>
    </citation>
    <scope>NUCLEOTIDE SEQUENCE</scope>
    <source>
        <strain evidence="1">Expedition CK06-06</strain>
    </source>
</reference>
<proteinExistence type="predicted"/>